<evidence type="ECO:0000256" key="2">
    <source>
        <dbReference type="SAM" id="Phobius"/>
    </source>
</evidence>
<comment type="caution">
    <text evidence="4">The sequence shown here is derived from an EMBL/GenBank/DDBJ whole genome shotgun (WGS) entry which is preliminary data.</text>
</comment>
<dbReference type="Pfam" id="PF06808">
    <property type="entry name" value="DctM"/>
    <property type="match status" value="1"/>
</dbReference>
<reference evidence="5" key="1">
    <citation type="journal article" date="2019" name="Int. J. Syst. Evol. Microbiol.">
        <title>The Global Catalogue of Microorganisms (GCM) 10K type strain sequencing project: providing services to taxonomists for standard genome sequencing and annotation.</title>
        <authorList>
            <consortium name="The Broad Institute Genomics Platform"/>
            <consortium name="The Broad Institute Genome Sequencing Center for Infectious Disease"/>
            <person name="Wu L."/>
            <person name="Ma J."/>
        </authorList>
    </citation>
    <scope>NUCLEOTIDE SEQUENCE [LARGE SCALE GENOMIC DNA]</scope>
    <source>
        <strain evidence="5">JCM 18472</strain>
    </source>
</reference>
<organism evidence="4 5">
    <name type="scientific">Modicisalibacter zincidurans</name>
    <dbReference type="NCBI Taxonomy" id="1178777"/>
    <lineage>
        <taxon>Bacteria</taxon>
        <taxon>Pseudomonadati</taxon>
        <taxon>Pseudomonadota</taxon>
        <taxon>Gammaproteobacteria</taxon>
        <taxon>Oceanospirillales</taxon>
        <taxon>Halomonadaceae</taxon>
        <taxon>Modicisalibacter</taxon>
    </lineage>
</organism>
<keyword evidence="2" id="KW-0812">Transmembrane</keyword>
<gene>
    <name evidence="4" type="ORF">GCM10023342_20850</name>
</gene>
<name>A0ABP9RF83_9GAMM</name>
<feature type="transmembrane region" description="Helical" evidence="2">
    <location>
        <begin position="583"/>
        <end position="603"/>
    </location>
</feature>
<keyword evidence="5" id="KW-1185">Reference proteome</keyword>
<dbReference type="PANTHER" id="PTHR43849">
    <property type="entry name" value="BLL3936 PROTEIN"/>
    <property type="match status" value="1"/>
</dbReference>
<dbReference type="EMBL" id="BAABKI010000020">
    <property type="protein sequence ID" value="GAA5176096.1"/>
    <property type="molecule type" value="Genomic_DNA"/>
</dbReference>
<sequence length="706" mass="75510">MAEPPTDNETGKATDEDLAEAQRIVKASEFGARVPRWAWQRWLLVLVAVGWSLFQLYATYSGALSPQKLGAIHLAFGFALAFLAYPAKHGSTQRIPWYDWLLAIVGVATALYIVVNYYNLIAVQGGLPITRDVWMGSALLIALTLAASRIVGIALPIIAGIVVLYGITGPAGIIPLTPPDVIFLHNGYDWRQIIQQLYITTEGIWGTPIQVSASFVFLFVLFGALLDRAGAGQYFVDLAYSGLGTYRGGPAKAAVVASLLTGVVSGSSTANTVTTGTFTIPLMKRLGYPGVKAGATECAASTNGQLMPPIMGAAAFIMATFLNMPYSQLIIYAIVPALLSYLALLFTVHLEALKLNLAGMPRAELPPFWPTFIKGVHYLIPVAFLLYELMWVQLTPERSALNALFVLIALILVQEAWRGVRGNGASGLAAGLWKGGKAVFQGLEMGARNMTTIAIATAAAGIIVGMVTMTNLGYGLTQVIGVLSMGNIWLVLILAAVTSLILGIGLPTTANYIVMAALVAPVIANLAGDVGIVVPMVAIHLFVFYFGILADDTPPVGLAAYAASAISRADPVRTGVQAFAYDLRTAILPFMFFFNPALLLYEVENWYRGAWVIFTATVGILAFVAAVQGYLVTWMRWYERLLVLGCALLLIKPDLMTDVPGLALLALVFLYHRHRSIAGGGPSAPFGRGSYPAKSGAAGRLRNEEC</sequence>
<dbReference type="InterPro" id="IPR021814">
    <property type="entry name" value="DUF3394"/>
</dbReference>
<dbReference type="Proteomes" id="UP001500074">
    <property type="component" value="Unassembled WGS sequence"/>
</dbReference>
<feature type="transmembrane region" description="Helical" evidence="2">
    <location>
        <begin position="541"/>
        <end position="563"/>
    </location>
</feature>
<evidence type="ECO:0000259" key="3">
    <source>
        <dbReference type="Pfam" id="PF06808"/>
    </source>
</evidence>
<feature type="transmembrane region" description="Helical" evidence="2">
    <location>
        <begin position="204"/>
        <end position="226"/>
    </location>
</feature>
<accession>A0ABP9RF83</accession>
<comment type="function">
    <text evidence="1">Part of the tripartite ATP-independent periplasmic (TRAP) transport system.</text>
</comment>
<feature type="transmembrane region" description="Helical" evidence="2">
    <location>
        <begin position="329"/>
        <end position="348"/>
    </location>
</feature>
<evidence type="ECO:0000313" key="4">
    <source>
        <dbReference type="EMBL" id="GAA5176096.1"/>
    </source>
</evidence>
<feature type="transmembrane region" description="Helical" evidence="2">
    <location>
        <begin position="368"/>
        <end position="387"/>
    </location>
</feature>
<proteinExistence type="predicted"/>
<feature type="transmembrane region" description="Helical" evidence="2">
    <location>
        <begin position="69"/>
        <end position="85"/>
    </location>
</feature>
<keyword evidence="2" id="KW-1133">Transmembrane helix</keyword>
<evidence type="ECO:0000313" key="5">
    <source>
        <dbReference type="Proteomes" id="UP001500074"/>
    </source>
</evidence>
<feature type="transmembrane region" description="Helical" evidence="2">
    <location>
        <begin position="42"/>
        <end position="63"/>
    </location>
</feature>
<comment type="subcellular location">
    <subcellularLocation>
        <location evidence="1">Cell inner membrane</location>
        <topology evidence="1">Multi-pass membrane protein</topology>
    </subcellularLocation>
</comment>
<dbReference type="PANTHER" id="PTHR43849:SF2">
    <property type="entry name" value="BLL3936 PROTEIN"/>
    <property type="match status" value="1"/>
</dbReference>
<feature type="transmembrane region" description="Helical" evidence="2">
    <location>
        <begin position="453"/>
        <end position="476"/>
    </location>
</feature>
<feature type="transmembrane region" description="Helical" evidence="2">
    <location>
        <begin position="512"/>
        <end position="534"/>
    </location>
</feature>
<dbReference type="InterPro" id="IPR011853">
    <property type="entry name" value="TRAP_DctM-Dct_fused"/>
</dbReference>
<keyword evidence="1" id="KW-0813">Transport</keyword>
<feature type="transmembrane region" description="Helical" evidence="2">
    <location>
        <begin position="641"/>
        <end position="671"/>
    </location>
</feature>
<feature type="transmembrane region" description="Helical" evidence="2">
    <location>
        <begin position="399"/>
        <end position="417"/>
    </location>
</feature>
<dbReference type="NCBIfam" id="TIGR02123">
    <property type="entry name" value="TRAP_fused"/>
    <property type="match status" value="1"/>
</dbReference>
<dbReference type="RefSeq" id="WP_084173307.1">
    <property type="nucleotide sequence ID" value="NZ_BAABKI010000020.1"/>
</dbReference>
<dbReference type="Pfam" id="PF11874">
    <property type="entry name" value="DUF3394"/>
    <property type="match status" value="1"/>
</dbReference>
<protein>
    <submittedName>
        <fullName evidence="4">TRAP transporter permease</fullName>
    </submittedName>
</protein>
<feature type="transmembrane region" description="Helical" evidence="2">
    <location>
        <begin position="138"/>
        <end position="167"/>
    </location>
</feature>
<feature type="domain" description="TRAP C4-dicarboxylate transport system permease DctM subunit" evidence="3">
    <location>
        <begin position="140"/>
        <end position="604"/>
    </location>
</feature>
<keyword evidence="1" id="KW-0997">Cell inner membrane</keyword>
<keyword evidence="2" id="KW-0472">Membrane</keyword>
<feature type="transmembrane region" description="Helical" evidence="2">
    <location>
        <begin position="610"/>
        <end position="635"/>
    </location>
</feature>
<evidence type="ECO:0000256" key="1">
    <source>
        <dbReference type="RuleBase" id="RU369079"/>
    </source>
</evidence>
<feature type="transmembrane region" description="Helical" evidence="2">
    <location>
        <begin position="488"/>
        <end position="506"/>
    </location>
</feature>
<keyword evidence="1" id="KW-1003">Cell membrane</keyword>
<dbReference type="InterPro" id="IPR010656">
    <property type="entry name" value="DctM"/>
</dbReference>
<feature type="transmembrane region" description="Helical" evidence="2">
    <location>
        <begin position="97"/>
        <end position="118"/>
    </location>
</feature>